<evidence type="ECO:0000259" key="1">
    <source>
        <dbReference type="Pfam" id="PF12146"/>
    </source>
</evidence>
<gene>
    <name evidence="2" type="ORF">I4W93_009050</name>
</gene>
<dbReference type="EMBL" id="JAERPS020000003">
    <property type="protein sequence ID" value="MBZ9611744.1"/>
    <property type="molecule type" value="Genomic_DNA"/>
</dbReference>
<dbReference type="RefSeq" id="WP_205311243.1">
    <property type="nucleotide sequence ID" value="NZ_JAERPS020000003.1"/>
</dbReference>
<dbReference type="InterPro" id="IPR022742">
    <property type="entry name" value="Hydrolase_4"/>
</dbReference>
<comment type="caution">
    <text evidence="2">The sequence shown here is derived from an EMBL/GenBank/DDBJ whole genome shotgun (WGS) entry which is preliminary data.</text>
</comment>
<dbReference type="GO" id="GO:0016787">
    <property type="term" value="F:hydrolase activity"/>
    <property type="evidence" value="ECO:0007669"/>
    <property type="project" value="UniProtKB-KW"/>
</dbReference>
<protein>
    <submittedName>
        <fullName evidence="2">Hydrolase 2, exosortase A system-associated</fullName>
    </submittedName>
</protein>
<dbReference type="InterPro" id="IPR029058">
    <property type="entry name" value="AB_hydrolase_fold"/>
</dbReference>
<keyword evidence="2" id="KW-0378">Hydrolase</keyword>
<reference evidence="2 3" key="1">
    <citation type="submission" date="2021-08" db="EMBL/GenBank/DDBJ databases">
        <title>Rheinheimera aquimaris sp. nov., isolated from seawater of the East Sea in Korea.</title>
        <authorList>
            <person name="Kim K.H."/>
            <person name="Wenting R."/>
            <person name="Kim K.R."/>
            <person name="Jeon C.O."/>
        </authorList>
    </citation>
    <scope>NUCLEOTIDE SEQUENCE [LARGE SCALE GENOMIC DNA]</scope>
    <source>
        <strain evidence="2 3">MA-13</strain>
    </source>
</reference>
<sequence>MADYHIQPGFISGAHGDLYKLDVMPIKDMRAQVVYLPPHGEELNRCRSLIAAQARVFALNGIGCRVVDYFGSGDSDGDFSEGTLDIWQQDLATQVRELKAISSVPVYLVGFRLGALLAASYINDNVEAIKGALFIQPVVQGKQYVTQLLRQRMAGQMGTGATVESTDQMRESILAGNNLEIGGYEFNSKLLVDLDKLSLTGNVNLINQEIFWLEFEQNIGKGLSIGSQRAVDGLKDLGNSVETECVFDPPIWQLHERASANKNLEFIKRVALQW</sequence>
<dbReference type="InterPro" id="IPR017532">
    <property type="entry name" value="Hydrolase-2_PEP"/>
</dbReference>
<dbReference type="NCBIfam" id="TIGR03101">
    <property type="entry name" value="hydr2_PEP"/>
    <property type="match status" value="1"/>
</dbReference>
<organism evidence="2 3">
    <name type="scientific">Rheinheimera maricola</name>
    <dbReference type="NCBI Taxonomy" id="2793282"/>
    <lineage>
        <taxon>Bacteria</taxon>
        <taxon>Pseudomonadati</taxon>
        <taxon>Pseudomonadota</taxon>
        <taxon>Gammaproteobacteria</taxon>
        <taxon>Chromatiales</taxon>
        <taxon>Chromatiaceae</taxon>
        <taxon>Rheinheimera</taxon>
    </lineage>
</organism>
<evidence type="ECO:0000313" key="3">
    <source>
        <dbReference type="Proteomes" id="UP000663814"/>
    </source>
</evidence>
<dbReference type="Gene3D" id="3.40.50.1820">
    <property type="entry name" value="alpha/beta hydrolase"/>
    <property type="match status" value="1"/>
</dbReference>
<dbReference type="Pfam" id="PF12146">
    <property type="entry name" value="Hydrolase_4"/>
    <property type="match status" value="1"/>
</dbReference>
<accession>A0ABS7X976</accession>
<dbReference type="SUPFAM" id="SSF53474">
    <property type="entry name" value="alpha/beta-Hydrolases"/>
    <property type="match status" value="1"/>
</dbReference>
<evidence type="ECO:0000313" key="2">
    <source>
        <dbReference type="EMBL" id="MBZ9611744.1"/>
    </source>
</evidence>
<keyword evidence="3" id="KW-1185">Reference proteome</keyword>
<proteinExistence type="predicted"/>
<feature type="domain" description="Serine aminopeptidase S33" evidence="1">
    <location>
        <begin position="30"/>
        <end position="154"/>
    </location>
</feature>
<dbReference type="Proteomes" id="UP000663814">
    <property type="component" value="Unassembled WGS sequence"/>
</dbReference>
<name>A0ABS7X976_9GAMM</name>